<dbReference type="GO" id="GO:0005634">
    <property type="term" value="C:nucleus"/>
    <property type="evidence" value="ECO:0007669"/>
    <property type="project" value="UniProtKB-SubCell"/>
</dbReference>
<evidence type="ECO:0000256" key="3">
    <source>
        <dbReference type="ARBA" id="ARBA00023125"/>
    </source>
</evidence>
<keyword evidence="6" id="KW-0175">Coiled coil</keyword>
<dbReference type="GO" id="GO:0000977">
    <property type="term" value="F:RNA polymerase II transcription regulatory region sequence-specific DNA binding"/>
    <property type="evidence" value="ECO:0007669"/>
    <property type="project" value="TreeGrafter"/>
</dbReference>
<dbReference type="AlphaFoldDB" id="A0A8H3X2S1"/>
<evidence type="ECO:0000256" key="2">
    <source>
        <dbReference type="ARBA" id="ARBA00023015"/>
    </source>
</evidence>
<dbReference type="Gene3D" id="1.20.5.170">
    <property type="match status" value="1"/>
</dbReference>
<accession>A0A8H3X2S1</accession>
<evidence type="ECO:0000313" key="10">
    <source>
        <dbReference type="Proteomes" id="UP000439903"/>
    </source>
</evidence>
<evidence type="ECO:0000256" key="7">
    <source>
        <dbReference type="SAM" id="MobiDB-lite"/>
    </source>
</evidence>
<dbReference type="Pfam" id="PF07716">
    <property type="entry name" value="bZIP_2"/>
    <property type="match status" value="1"/>
</dbReference>
<dbReference type="InterPro" id="IPR046347">
    <property type="entry name" value="bZIP_sf"/>
</dbReference>
<keyword evidence="4" id="KW-0804">Transcription</keyword>
<dbReference type="FunFam" id="1.20.5.170:FF:000075">
    <property type="entry name" value="BZIP transcription factor (MetR)"/>
    <property type="match status" value="1"/>
</dbReference>
<comment type="subcellular location">
    <subcellularLocation>
        <location evidence="1">Nucleus</location>
    </subcellularLocation>
</comment>
<protein>
    <submittedName>
        <fullName evidence="9">Regulatory protein cys-3</fullName>
    </submittedName>
</protein>
<sequence>MSSNYNDPYNSYISQLNILNPVNLPEMSQEDLDAHLEFWSNAQFTFEVQQPNMNLMEDTFDVDTKMEQDALITAQPTMLTQQDTSSISDTSQAQQTIYHPILSYPTASSIMTTSLQPIPVAPATTTTSNTTTFPPIFPAPSVAVTDNVIKDDVAMSPGATSKSTTTGITNPPSRKNSSSKGSKTDSNVIHTDSQASQDPDLSAKLAAEEDKRRRNTAASARFRVKKKIREQALERTVKEMTTKAETLEGRVKELEMEIKWLRSLVVEKDARLLDIERPDKKHKSVTENKSTEESIKSESNDKSNKKVRSQDTK</sequence>
<gene>
    <name evidence="9" type="ORF">F8M41_010078</name>
</gene>
<feature type="region of interest" description="Disordered" evidence="7">
    <location>
        <begin position="273"/>
        <end position="313"/>
    </location>
</feature>
<feature type="coiled-coil region" evidence="6">
    <location>
        <begin position="230"/>
        <end position="264"/>
    </location>
</feature>
<evidence type="ECO:0000259" key="8">
    <source>
        <dbReference type="PROSITE" id="PS50217"/>
    </source>
</evidence>
<proteinExistence type="predicted"/>
<organism evidence="9 10">
    <name type="scientific">Gigaspora margarita</name>
    <dbReference type="NCBI Taxonomy" id="4874"/>
    <lineage>
        <taxon>Eukaryota</taxon>
        <taxon>Fungi</taxon>
        <taxon>Fungi incertae sedis</taxon>
        <taxon>Mucoromycota</taxon>
        <taxon>Glomeromycotina</taxon>
        <taxon>Glomeromycetes</taxon>
        <taxon>Diversisporales</taxon>
        <taxon>Gigasporaceae</taxon>
        <taxon>Gigaspora</taxon>
    </lineage>
</organism>
<dbReference type="PANTHER" id="PTHR13044">
    <property type="entry name" value="ACTIVATING TRANSCRIPTION FACTOR ATF 4/5"/>
    <property type="match status" value="1"/>
</dbReference>
<dbReference type="PANTHER" id="PTHR13044:SF14">
    <property type="entry name" value="CRYPTOCEPHAL, ISOFORM A"/>
    <property type="match status" value="1"/>
</dbReference>
<dbReference type="InterPro" id="IPR004827">
    <property type="entry name" value="bZIP"/>
</dbReference>
<keyword evidence="3" id="KW-0238">DNA-binding</keyword>
<keyword evidence="10" id="KW-1185">Reference proteome</keyword>
<evidence type="ECO:0000256" key="4">
    <source>
        <dbReference type="ARBA" id="ARBA00023163"/>
    </source>
</evidence>
<feature type="region of interest" description="Disordered" evidence="7">
    <location>
        <begin position="154"/>
        <end position="219"/>
    </location>
</feature>
<dbReference type="PROSITE" id="PS00036">
    <property type="entry name" value="BZIP_BASIC"/>
    <property type="match status" value="1"/>
</dbReference>
<keyword evidence="2" id="KW-0805">Transcription regulation</keyword>
<dbReference type="SUPFAM" id="SSF57959">
    <property type="entry name" value="Leucine zipper domain"/>
    <property type="match status" value="1"/>
</dbReference>
<feature type="domain" description="BZIP" evidence="8">
    <location>
        <begin position="209"/>
        <end position="268"/>
    </location>
</feature>
<dbReference type="GO" id="GO:0001228">
    <property type="term" value="F:DNA-binding transcription activator activity, RNA polymerase II-specific"/>
    <property type="evidence" value="ECO:0007669"/>
    <property type="project" value="TreeGrafter"/>
</dbReference>
<dbReference type="Proteomes" id="UP000439903">
    <property type="component" value="Unassembled WGS sequence"/>
</dbReference>
<comment type="caution">
    <text evidence="9">The sequence shown here is derived from an EMBL/GenBank/DDBJ whole genome shotgun (WGS) entry which is preliminary data.</text>
</comment>
<evidence type="ECO:0000313" key="9">
    <source>
        <dbReference type="EMBL" id="KAF0396312.1"/>
    </source>
</evidence>
<dbReference type="EMBL" id="WTPW01002119">
    <property type="protein sequence ID" value="KAF0396312.1"/>
    <property type="molecule type" value="Genomic_DNA"/>
</dbReference>
<dbReference type="OrthoDB" id="1939598at2759"/>
<feature type="compositionally biased region" description="Polar residues" evidence="7">
    <location>
        <begin position="158"/>
        <end position="199"/>
    </location>
</feature>
<evidence type="ECO:0000256" key="5">
    <source>
        <dbReference type="ARBA" id="ARBA00023242"/>
    </source>
</evidence>
<reference evidence="9 10" key="1">
    <citation type="journal article" date="2019" name="Environ. Microbiol.">
        <title>At the nexus of three kingdoms: the genome of the mycorrhizal fungus Gigaspora margarita provides insights into plant, endobacterial and fungal interactions.</title>
        <authorList>
            <person name="Venice F."/>
            <person name="Ghignone S."/>
            <person name="Salvioli di Fossalunga A."/>
            <person name="Amselem J."/>
            <person name="Novero M."/>
            <person name="Xianan X."/>
            <person name="Sedzielewska Toro K."/>
            <person name="Morin E."/>
            <person name="Lipzen A."/>
            <person name="Grigoriev I.V."/>
            <person name="Henrissat B."/>
            <person name="Martin F.M."/>
            <person name="Bonfante P."/>
        </authorList>
    </citation>
    <scope>NUCLEOTIDE SEQUENCE [LARGE SCALE GENOMIC DNA]</scope>
    <source>
        <strain evidence="9 10">BEG34</strain>
    </source>
</reference>
<evidence type="ECO:0000256" key="6">
    <source>
        <dbReference type="SAM" id="Coils"/>
    </source>
</evidence>
<dbReference type="PROSITE" id="PS50217">
    <property type="entry name" value="BZIP"/>
    <property type="match status" value="1"/>
</dbReference>
<dbReference type="CDD" id="cd14705">
    <property type="entry name" value="bZIP_Zip1"/>
    <property type="match status" value="1"/>
</dbReference>
<name>A0A8H3X2S1_GIGMA</name>
<evidence type="ECO:0000256" key="1">
    <source>
        <dbReference type="ARBA" id="ARBA00004123"/>
    </source>
</evidence>
<keyword evidence="5" id="KW-0539">Nucleus</keyword>